<evidence type="ECO:0000259" key="3">
    <source>
        <dbReference type="Pfam" id="PF02839"/>
    </source>
</evidence>
<evidence type="ECO:0000313" key="4">
    <source>
        <dbReference type="EMBL" id="GIH38171.1"/>
    </source>
</evidence>
<feature type="region of interest" description="Disordered" evidence="2">
    <location>
        <begin position="55"/>
        <end position="82"/>
    </location>
</feature>
<dbReference type="Pfam" id="PF02839">
    <property type="entry name" value="CBM_5_12"/>
    <property type="match status" value="1"/>
</dbReference>
<sequence length="82" mass="8317">MRVRTSAGAVRAAPLRRAAVAGLVPALGAGGMAYATGAKVTYGVSAYECLQAHTANAGWKPPTSRRPLDEGLTPALPDLRGG</sequence>
<dbReference type="Gene3D" id="2.10.10.20">
    <property type="entry name" value="Carbohydrate-binding module superfamily 5/12"/>
    <property type="match status" value="1"/>
</dbReference>
<dbReference type="InterPro" id="IPR036573">
    <property type="entry name" value="CBM_sf_5/12"/>
</dbReference>
<accession>A0ABQ4FTM2</accession>
<organism evidence="4 5">
    <name type="scientific">Microbispora corallina</name>
    <dbReference type="NCBI Taxonomy" id="83302"/>
    <lineage>
        <taxon>Bacteria</taxon>
        <taxon>Bacillati</taxon>
        <taxon>Actinomycetota</taxon>
        <taxon>Actinomycetes</taxon>
        <taxon>Streptosporangiales</taxon>
        <taxon>Streptosporangiaceae</taxon>
        <taxon>Microbispora</taxon>
    </lineage>
</organism>
<reference evidence="4 5" key="1">
    <citation type="submission" date="2021-01" db="EMBL/GenBank/DDBJ databases">
        <title>Whole genome shotgun sequence of Microbispora corallina NBRC 16416.</title>
        <authorList>
            <person name="Komaki H."/>
            <person name="Tamura T."/>
        </authorList>
    </citation>
    <scope>NUCLEOTIDE SEQUENCE [LARGE SCALE GENOMIC DNA]</scope>
    <source>
        <strain evidence="4 5">NBRC 16416</strain>
    </source>
</reference>
<gene>
    <name evidence="4" type="ORF">Mco01_11710</name>
</gene>
<dbReference type="Proteomes" id="UP000603904">
    <property type="component" value="Unassembled WGS sequence"/>
</dbReference>
<name>A0ABQ4FTM2_9ACTN</name>
<comment type="caution">
    <text evidence="4">The sequence shown here is derived from an EMBL/GenBank/DDBJ whole genome shotgun (WGS) entry which is preliminary data.</text>
</comment>
<dbReference type="EMBL" id="BOOC01000003">
    <property type="protein sequence ID" value="GIH38171.1"/>
    <property type="molecule type" value="Genomic_DNA"/>
</dbReference>
<dbReference type="SUPFAM" id="SSF51055">
    <property type="entry name" value="Carbohydrate binding domain"/>
    <property type="match status" value="1"/>
</dbReference>
<keyword evidence="5" id="KW-1185">Reference proteome</keyword>
<evidence type="ECO:0000256" key="2">
    <source>
        <dbReference type="SAM" id="MobiDB-lite"/>
    </source>
</evidence>
<evidence type="ECO:0000313" key="5">
    <source>
        <dbReference type="Proteomes" id="UP000603904"/>
    </source>
</evidence>
<protein>
    <recommendedName>
        <fullName evidence="3">Chitin-binding type-3 domain-containing protein</fullName>
    </recommendedName>
</protein>
<dbReference type="InterPro" id="IPR003610">
    <property type="entry name" value="CBM5/12"/>
</dbReference>
<keyword evidence="1" id="KW-0378">Hydrolase</keyword>
<proteinExistence type="predicted"/>
<feature type="domain" description="Chitin-binding type-3" evidence="3">
    <location>
        <begin position="31"/>
        <end position="63"/>
    </location>
</feature>
<evidence type="ECO:0000256" key="1">
    <source>
        <dbReference type="ARBA" id="ARBA00022801"/>
    </source>
</evidence>
<dbReference type="CDD" id="cd12214">
    <property type="entry name" value="ChiA1_BD"/>
    <property type="match status" value="1"/>
</dbReference>